<dbReference type="EMBL" id="FTMA01000001">
    <property type="protein sequence ID" value="SIQ19561.1"/>
    <property type="molecule type" value="Genomic_DNA"/>
</dbReference>
<keyword evidence="1" id="KW-1133">Transmembrane helix</keyword>
<dbReference type="RefSeq" id="WP_084181977.1">
    <property type="nucleotide sequence ID" value="NZ_FTMA01000001.1"/>
</dbReference>
<keyword evidence="3" id="KW-1185">Reference proteome</keyword>
<dbReference type="InterPro" id="IPR009937">
    <property type="entry name" value="Phage_holin_3_6"/>
</dbReference>
<evidence type="ECO:0000256" key="1">
    <source>
        <dbReference type="SAM" id="Phobius"/>
    </source>
</evidence>
<feature type="transmembrane region" description="Helical" evidence="1">
    <location>
        <begin position="87"/>
        <end position="110"/>
    </location>
</feature>
<dbReference type="Pfam" id="PF07332">
    <property type="entry name" value="Phage_holin_3_6"/>
    <property type="match status" value="1"/>
</dbReference>
<gene>
    <name evidence="2" type="ORF">SAMN05421797_1011007</name>
</gene>
<proteinExistence type="predicted"/>
<name>A0A1N6QSJ3_9FLAO</name>
<keyword evidence="1" id="KW-0812">Transmembrane</keyword>
<evidence type="ECO:0000313" key="3">
    <source>
        <dbReference type="Proteomes" id="UP000186953"/>
    </source>
</evidence>
<sequence>MDYKIMMEELRKKIFKNFDEIEKSFIEKGKEEYEKVRAFLLLTKQLVLYNIDLFVNESQAYIHKQLATLESKLTQQIAAILSSIVKVFLLLVFGSFVLFFISVSGAILLGDVLSNTALGFLIIAGVYLVLGIIIYKISKDKIQAFFNNIIIDRLHGRNN</sequence>
<dbReference type="STRING" id="228959.SAMN05421797_1011007"/>
<organism evidence="2 3">
    <name type="scientific">Maribacter ulvicola</name>
    <dbReference type="NCBI Taxonomy" id="228959"/>
    <lineage>
        <taxon>Bacteria</taxon>
        <taxon>Pseudomonadati</taxon>
        <taxon>Bacteroidota</taxon>
        <taxon>Flavobacteriia</taxon>
        <taxon>Flavobacteriales</taxon>
        <taxon>Flavobacteriaceae</taxon>
        <taxon>Maribacter</taxon>
    </lineage>
</organism>
<dbReference type="AlphaFoldDB" id="A0A1N6QSJ3"/>
<accession>A0A1N6QSJ3</accession>
<evidence type="ECO:0000313" key="2">
    <source>
        <dbReference type="EMBL" id="SIQ19561.1"/>
    </source>
</evidence>
<reference evidence="3" key="1">
    <citation type="submission" date="2017-01" db="EMBL/GenBank/DDBJ databases">
        <authorList>
            <person name="Varghese N."/>
            <person name="Submissions S."/>
        </authorList>
    </citation>
    <scope>NUCLEOTIDE SEQUENCE [LARGE SCALE GENOMIC DNA]</scope>
    <source>
        <strain evidence="3">DSM 15366</strain>
    </source>
</reference>
<feature type="transmembrane region" description="Helical" evidence="1">
    <location>
        <begin position="116"/>
        <end position="135"/>
    </location>
</feature>
<dbReference type="Proteomes" id="UP000186953">
    <property type="component" value="Unassembled WGS sequence"/>
</dbReference>
<dbReference type="OrthoDB" id="1144182at2"/>
<keyword evidence="1" id="KW-0472">Membrane</keyword>
<protein>
    <submittedName>
        <fullName evidence="2">Putative Holin-X, holin superfamily III</fullName>
    </submittedName>
</protein>